<dbReference type="AlphaFoldDB" id="A0A9D1IR84"/>
<name>A0A9D1IR84_9FIRM</name>
<evidence type="ECO:0000313" key="2">
    <source>
        <dbReference type="Proteomes" id="UP000824082"/>
    </source>
</evidence>
<dbReference type="SUPFAM" id="SSF69279">
    <property type="entry name" value="Phage tail proteins"/>
    <property type="match status" value="1"/>
</dbReference>
<dbReference type="Proteomes" id="UP000824082">
    <property type="component" value="Unassembled WGS sequence"/>
</dbReference>
<comment type="caution">
    <text evidence="1">The sequence shown here is derived from an EMBL/GenBank/DDBJ whole genome shotgun (WGS) entry which is preliminary data.</text>
</comment>
<protein>
    <recommendedName>
        <fullName evidence="3">Phage protein</fullName>
    </recommendedName>
</protein>
<organism evidence="1 2">
    <name type="scientific">Candidatus Egerieicola faecale</name>
    <dbReference type="NCBI Taxonomy" id="2840774"/>
    <lineage>
        <taxon>Bacteria</taxon>
        <taxon>Bacillati</taxon>
        <taxon>Bacillota</taxon>
        <taxon>Clostridia</taxon>
        <taxon>Eubacteriales</taxon>
        <taxon>Oscillospiraceae</taxon>
        <taxon>Oscillospiraceae incertae sedis</taxon>
        <taxon>Candidatus Egerieicola</taxon>
    </lineage>
</organism>
<gene>
    <name evidence="1" type="ORF">IAD19_07565</name>
</gene>
<evidence type="ECO:0000313" key="1">
    <source>
        <dbReference type="EMBL" id="HIU42395.1"/>
    </source>
</evidence>
<dbReference type="EMBL" id="DVMX01000143">
    <property type="protein sequence ID" value="HIU42395.1"/>
    <property type="molecule type" value="Genomic_DNA"/>
</dbReference>
<proteinExistence type="predicted"/>
<evidence type="ECO:0008006" key="3">
    <source>
        <dbReference type="Google" id="ProtNLM"/>
    </source>
</evidence>
<reference evidence="1" key="2">
    <citation type="journal article" date="2021" name="PeerJ">
        <title>Extensive microbial diversity within the chicken gut microbiome revealed by metagenomics and culture.</title>
        <authorList>
            <person name="Gilroy R."/>
            <person name="Ravi A."/>
            <person name="Getino M."/>
            <person name="Pursley I."/>
            <person name="Horton D.L."/>
            <person name="Alikhan N.F."/>
            <person name="Baker D."/>
            <person name="Gharbi K."/>
            <person name="Hall N."/>
            <person name="Watson M."/>
            <person name="Adriaenssens E.M."/>
            <person name="Foster-Nyarko E."/>
            <person name="Jarju S."/>
            <person name="Secka A."/>
            <person name="Antonio M."/>
            <person name="Oren A."/>
            <person name="Chaudhuri R.R."/>
            <person name="La Ragione R."/>
            <person name="Hildebrand F."/>
            <person name="Pallen M.J."/>
        </authorList>
    </citation>
    <scope>NUCLEOTIDE SEQUENCE</scope>
    <source>
        <strain evidence="1">4509</strain>
    </source>
</reference>
<reference evidence="1" key="1">
    <citation type="submission" date="2020-10" db="EMBL/GenBank/DDBJ databases">
        <authorList>
            <person name="Gilroy R."/>
        </authorList>
    </citation>
    <scope>NUCLEOTIDE SEQUENCE</scope>
    <source>
        <strain evidence="1">4509</strain>
    </source>
</reference>
<accession>A0A9D1IR84</accession>
<sequence>MAALTVTGYDSGGTGHSLTQLLSFGWECSKSRPYASLELSALDVPGANWFHRLEVSLNGSQLFSGRMDTQVWEQTVSGSLCRLTARSATAALVDNEAAPVAYQNYTLDQLLFDHAYPYGVTGSTLSGGTLSQILCTKGMSHWDFLQFYCRLLLGYLPWVNEEGILMGRQETGEGVSFVQGDYESFTLSLDRTGLISRLYVLDSTGQYRPITNNFAQALLGEKTEYYAPPGRWSQNLTQAAGNRFREGQLDYLTGKLVLPGLHRYRLGQRVDFSGDGIAFSGMELSGIALFGDSGGFHTTLTLSDPAAGNI</sequence>